<dbReference type="Proteomes" id="UP000241462">
    <property type="component" value="Unassembled WGS sequence"/>
</dbReference>
<sequence>MSCSDDAKCNLVSNTMRRHNILTNLLTGSVLYSAARITKISKPTTEQSHCIQSTNNQLPCEERHILESWHIPYSPPTADQKKAWRNIRHPAPGCSLRPAIPVRAAKTNVYDTYSNNKACLGNTMYPSEWCVLAHPAMQCDALHRRCTALHF</sequence>
<reference evidence="1 2" key="1">
    <citation type="journal article" date="2018" name="Mycol. Prog.">
        <title>Coniella lustricola, a new species from submerged detritus.</title>
        <authorList>
            <person name="Raudabaugh D.B."/>
            <person name="Iturriaga T."/>
            <person name="Carver A."/>
            <person name="Mondo S."/>
            <person name="Pangilinan J."/>
            <person name="Lipzen A."/>
            <person name="He G."/>
            <person name="Amirebrahimi M."/>
            <person name="Grigoriev I.V."/>
            <person name="Miller A.N."/>
        </authorList>
    </citation>
    <scope>NUCLEOTIDE SEQUENCE [LARGE SCALE GENOMIC DNA]</scope>
    <source>
        <strain evidence="1 2">B22-T-1</strain>
    </source>
</reference>
<protein>
    <submittedName>
        <fullName evidence="1">Uncharacterized protein</fullName>
    </submittedName>
</protein>
<dbReference type="AlphaFoldDB" id="A0A2T2ZT96"/>
<dbReference type="EMBL" id="KZ678738">
    <property type="protein sequence ID" value="PSR75853.1"/>
    <property type="molecule type" value="Genomic_DNA"/>
</dbReference>
<keyword evidence="2" id="KW-1185">Reference proteome</keyword>
<dbReference type="InParanoid" id="A0A2T2ZT96"/>
<name>A0A2T2ZT96_9PEZI</name>
<accession>A0A2T2ZT96</accession>
<evidence type="ECO:0000313" key="2">
    <source>
        <dbReference type="Proteomes" id="UP000241462"/>
    </source>
</evidence>
<gene>
    <name evidence="1" type="ORF">BD289DRAFT_183119</name>
</gene>
<organism evidence="1 2">
    <name type="scientific">Coniella lustricola</name>
    <dbReference type="NCBI Taxonomy" id="2025994"/>
    <lineage>
        <taxon>Eukaryota</taxon>
        <taxon>Fungi</taxon>
        <taxon>Dikarya</taxon>
        <taxon>Ascomycota</taxon>
        <taxon>Pezizomycotina</taxon>
        <taxon>Sordariomycetes</taxon>
        <taxon>Sordariomycetidae</taxon>
        <taxon>Diaporthales</taxon>
        <taxon>Schizoparmaceae</taxon>
        <taxon>Coniella</taxon>
    </lineage>
</organism>
<proteinExistence type="predicted"/>
<evidence type="ECO:0000313" key="1">
    <source>
        <dbReference type="EMBL" id="PSR75853.1"/>
    </source>
</evidence>